<organism evidence="2 3">
    <name type="scientific">Acidisarcina polymorpha</name>
    <dbReference type="NCBI Taxonomy" id="2211140"/>
    <lineage>
        <taxon>Bacteria</taxon>
        <taxon>Pseudomonadati</taxon>
        <taxon>Acidobacteriota</taxon>
        <taxon>Terriglobia</taxon>
        <taxon>Terriglobales</taxon>
        <taxon>Acidobacteriaceae</taxon>
        <taxon>Acidisarcina</taxon>
    </lineage>
</organism>
<keyword evidence="3" id="KW-1185">Reference proteome</keyword>
<reference evidence="2 3" key="1">
    <citation type="journal article" date="2018" name="Front. Microbiol.">
        <title>Hydrolytic Capabilities as a Key to Environmental Success: Chitinolytic and Cellulolytic Acidobacteria From Acidic Sub-arctic Soils and Boreal Peatlands.</title>
        <authorList>
            <person name="Belova S.E."/>
            <person name="Ravin N.V."/>
            <person name="Pankratov T.A."/>
            <person name="Rakitin A.L."/>
            <person name="Ivanova A.A."/>
            <person name="Beletsky A.V."/>
            <person name="Mardanov A.V."/>
            <person name="Sinninghe Damste J.S."/>
            <person name="Dedysh S.N."/>
        </authorList>
    </citation>
    <scope>NUCLEOTIDE SEQUENCE [LARGE SCALE GENOMIC DNA]</scope>
    <source>
        <strain evidence="2 3">SBC82</strain>
    </source>
</reference>
<protein>
    <submittedName>
        <fullName evidence="2">Uncharacterized protein</fullName>
    </submittedName>
</protein>
<dbReference type="KEGG" id="abas:ACPOL_2634"/>
<accession>A0A2Z5FZM1</accession>
<dbReference type="RefSeq" id="WP_275066514.1">
    <property type="nucleotide sequence ID" value="NZ_CP030840.1"/>
</dbReference>
<dbReference type="Proteomes" id="UP000253606">
    <property type="component" value="Chromosome"/>
</dbReference>
<evidence type="ECO:0000256" key="1">
    <source>
        <dbReference type="SAM" id="MobiDB-lite"/>
    </source>
</evidence>
<evidence type="ECO:0000313" key="3">
    <source>
        <dbReference type="Proteomes" id="UP000253606"/>
    </source>
</evidence>
<gene>
    <name evidence="2" type="ORF">ACPOL_2634</name>
</gene>
<dbReference type="AlphaFoldDB" id="A0A2Z5FZM1"/>
<proteinExistence type="predicted"/>
<name>A0A2Z5FZM1_9BACT</name>
<feature type="region of interest" description="Disordered" evidence="1">
    <location>
        <begin position="1"/>
        <end position="23"/>
    </location>
</feature>
<sequence length="40" mass="4083">MSASALSTKRKSGDWTLDSSQGQASSEIAIVILVSDGGID</sequence>
<dbReference type="EMBL" id="CP030840">
    <property type="protein sequence ID" value="AXC11947.1"/>
    <property type="molecule type" value="Genomic_DNA"/>
</dbReference>
<evidence type="ECO:0000313" key="2">
    <source>
        <dbReference type="EMBL" id="AXC11947.1"/>
    </source>
</evidence>